<dbReference type="Pfam" id="PF03190">
    <property type="entry name" value="Thioredox_DsbH"/>
    <property type="match status" value="1"/>
</dbReference>
<dbReference type="InterPro" id="IPR008928">
    <property type="entry name" value="6-hairpin_glycosidase_sf"/>
</dbReference>
<dbReference type="PANTHER" id="PTHR42899:SF1">
    <property type="entry name" value="SPERMATOGENESIS-ASSOCIATED PROTEIN 20"/>
    <property type="match status" value="1"/>
</dbReference>
<dbReference type="InterPro" id="IPR036249">
    <property type="entry name" value="Thioredoxin-like_sf"/>
</dbReference>
<evidence type="ECO:0000259" key="1">
    <source>
        <dbReference type="Pfam" id="PF03190"/>
    </source>
</evidence>
<dbReference type="CDD" id="cd02955">
    <property type="entry name" value="SSP411"/>
    <property type="match status" value="1"/>
</dbReference>
<dbReference type="Gene3D" id="1.50.10.10">
    <property type="match status" value="1"/>
</dbReference>
<dbReference type="OrthoDB" id="9762614at2"/>
<dbReference type="SUPFAM" id="SSF52833">
    <property type="entry name" value="Thioredoxin-like"/>
    <property type="match status" value="1"/>
</dbReference>
<reference evidence="2 3" key="1">
    <citation type="submission" date="2016-10" db="EMBL/GenBank/DDBJ databases">
        <authorList>
            <person name="de Groot N.N."/>
        </authorList>
    </citation>
    <scope>NUCLEOTIDE SEQUENCE [LARGE SCALE GENOMIC DNA]</scope>
    <source>
        <strain evidence="2 3">Nm1</strain>
    </source>
</reference>
<organism evidence="2 3">
    <name type="scientific">Nitrosomonas halophila</name>
    <dbReference type="NCBI Taxonomy" id="44576"/>
    <lineage>
        <taxon>Bacteria</taxon>
        <taxon>Pseudomonadati</taxon>
        <taxon>Pseudomonadota</taxon>
        <taxon>Betaproteobacteria</taxon>
        <taxon>Nitrosomonadales</taxon>
        <taxon>Nitrosomonadaceae</taxon>
        <taxon>Nitrosomonas</taxon>
    </lineage>
</organism>
<dbReference type="SUPFAM" id="SSF48208">
    <property type="entry name" value="Six-hairpin glycosidases"/>
    <property type="match status" value="1"/>
</dbReference>
<dbReference type="InterPro" id="IPR012341">
    <property type="entry name" value="6hp_glycosidase-like_sf"/>
</dbReference>
<dbReference type="Gene3D" id="3.40.30.10">
    <property type="entry name" value="Glutaredoxin"/>
    <property type="match status" value="1"/>
</dbReference>
<feature type="domain" description="Spermatogenesis-associated protein 20-like TRX" evidence="1">
    <location>
        <begin position="2"/>
        <end position="162"/>
    </location>
</feature>
<dbReference type="InterPro" id="IPR004879">
    <property type="entry name" value="Ssp411-like_TRX"/>
</dbReference>
<dbReference type="PANTHER" id="PTHR42899">
    <property type="entry name" value="SPERMATOGENESIS-ASSOCIATED PROTEIN 20"/>
    <property type="match status" value="1"/>
</dbReference>
<dbReference type="PIRSF" id="PIRSF006402">
    <property type="entry name" value="UCP006402_thioredoxin"/>
    <property type="match status" value="1"/>
</dbReference>
<dbReference type="RefSeq" id="WP_090412955.1">
    <property type="nucleotide sequence ID" value="NZ_FNOY01000014.1"/>
</dbReference>
<keyword evidence="3" id="KW-1185">Reference proteome</keyword>
<name>A0A1H3G8U1_9PROT</name>
<dbReference type="STRING" id="44576.SAMN05421881_101452"/>
<dbReference type="GO" id="GO:0005975">
    <property type="term" value="P:carbohydrate metabolic process"/>
    <property type="evidence" value="ECO:0007669"/>
    <property type="project" value="InterPro"/>
</dbReference>
<accession>A0A1H3G8U1</accession>
<gene>
    <name evidence="2" type="ORF">SAMN05421881_101452</name>
</gene>
<sequence length="697" mass="78998">MPNRLIAETSPYLLQHADNPVDWHPWDDVALNMAHVQDKPILLSIGYSACHWCHVMAQESFEDPAVAAIMNRHFVNIKVDREERPDLDQIYQNAHYMLNHRSGGWPLTMFLTPEQKPFFGGTYFPKTARYGMPGFLELLPKVAAVYRDRKPDIAQQNAELLKLFAQSLPAKSASASLLSREPIEQAWRQLRHLFDATHGGFGDAPKFLHPLELQFCLRRAALEDNEEALHVVTHTLEKMATGGLYDQLGGGFYRYSTDRYWRIPHFEKMLYDNALLIQLYTEAWLVTGNPLFQCIVEETIAWALREMQPGTDQSHGYYSSLDADSEHAEGKYYLWSQQEIEAMLSPDEYAVMAPYYGLDRPPNFEDEYWHLEVAQPVPVVAMRNAIDAQTVQRQIAAARQKLLNRRNDRTRPGCDEKILTSWNALMIKGMARAGQVFERPDWVSSAMRAMDFIHANLWKNGRLLASHKAGKAHLNAYLDDYAFLLDGLLTLIQVEFRQSDLDFAIELAEVLLNQFEDPTAGGFFFTSQDHEALIHRPKTGHDDAIPAGNGIAAIALQRLGHLLNAPRYLASAERVLDVFSTTLTQHAHTHCSLLMALEEHLEPVPWVILRGDKTALQTWLPALIPYSLTTLPIALPLELSGLPECLRKQPSPDGTVNAWVCTGRRCLPAIHELKELLQVCKVRGKIVAPLSFKKGKT</sequence>
<dbReference type="InterPro" id="IPR024705">
    <property type="entry name" value="Ssp411"/>
</dbReference>
<dbReference type="Proteomes" id="UP000198640">
    <property type="component" value="Unassembled WGS sequence"/>
</dbReference>
<evidence type="ECO:0000313" key="3">
    <source>
        <dbReference type="Proteomes" id="UP000198640"/>
    </source>
</evidence>
<evidence type="ECO:0000313" key="2">
    <source>
        <dbReference type="EMBL" id="SDX99763.1"/>
    </source>
</evidence>
<protein>
    <recommendedName>
        <fullName evidence="1">Spermatogenesis-associated protein 20-like TRX domain-containing protein</fullName>
    </recommendedName>
</protein>
<proteinExistence type="predicted"/>
<dbReference type="EMBL" id="FNOY01000014">
    <property type="protein sequence ID" value="SDX99763.1"/>
    <property type="molecule type" value="Genomic_DNA"/>
</dbReference>
<dbReference type="AlphaFoldDB" id="A0A1H3G8U1"/>